<name>A0A7R8ZIA8_9CRUS</name>
<evidence type="ECO:0000256" key="5">
    <source>
        <dbReference type="ARBA" id="ARBA00023180"/>
    </source>
</evidence>
<organism evidence="10">
    <name type="scientific">Cyprideis torosa</name>
    <dbReference type="NCBI Taxonomy" id="163714"/>
    <lineage>
        <taxon>Eukaryota</taxon>
        <taxon>Metazoa</taxon>
        <taxon>Ecdysozoa</taxon>
        <taxon>Arthropoda</taxon>
        <taxon>Crustacea</taxon>
        <taxon>Oligostraca</taxon>
        <taxon>Ostracoda</taxon>
        <taxon>Podocopa</taxon>
        <taxon>Podocopida</taxon>
        <taxon>Cytherocopina</taxon>
        <taxon>Cytheroidea</taxon>
        <taxon>Cytherideidae</taxon>
        <taxon>Cyprideis</taxon>
    </lineage>
</organism>
<protein>
    <recommendedName>
        <fullName evidence="7">palmitoyl-CoA hydrolase</fullName>
        <ecNumber evidence="7">3.1.2.2</ecNumber>
    </recommendedName>
</protein>
<comment type="subcellular location">
    <subcellularLocation>
        <location evidence="1">Lysosome</location>
    </subcellularLocation>
</comment>
<sequence length="397" mass="44833">MVKRTFRFGGSLAGGLFSIPLNSDDGIRDQHGDQDAGDQDQILKPITIVIEEKMSDKEQESNPNLSGIGPISSDAYKPVVLIHGILSAKGHMNSMADLIRKLGIVGTRVMGTLWGWLELIFARQGAHDFKVLSQSPSSRTKKGGKESSVCTSSSNYAEHPGTDVYVVDAFNGYRSLLPMWFQVGYFSRYLEKLMVEHPSGIHLLGYSQGGLIARAIVESISNHTIRNFISLSSPQAGQFGDSFLHLIYPSYLKKKVFELFYSHLGQISSVANYWKDPHHLDLYLKFSHFLPYLNNEKEHQDQELYRQGILKLNKLVMIGGPDDGIIMPWQSSHFGYYDTNETVVPMENGTWYEEDRLGLRTLKESGRLELFTVPGVQHFDWHKNKAVLLEYILPFLD</sequence>
<evidence type="ECO:0000256" key="9">
    <source>
        <dbReference type="ARBA" id="ARBA00093353"/>
    </source>
</evidence>
<comment type="function">
    <text evidence="9">Catalyzes the cleavage of thioester bonds from S-palmitoyl-CoA or S-palmitoyl-N-acetylcysteamine (unbranched structures) but does not have activity against palmitoylcysteine or palmitoylated proteins, branched structures or bulky head groups. Conversely, hydrolyzes both long and short chain fatty acyl-CoA substrate.</text>
</comment>
<keyword evidence="6" id="KW-0458">Lysosome</keyword>
<dbReference type="InterPro" id="IPR029058">
    <property type="entry name" value="AB_hydrolase_fold"/>
</dbReference>
<evidence type="ECO:0000256" key="2">
    <source>
        <dbReference type="ARBA" id="ARBA00010758"/>
    </source>
</evidence>
<dbReference type="GO" id="GO:0098599">
    <property type="term" value="F:palmitoyl hydrolase activity"/>
    <property type="evidence" value="ECO:0007669"/>
    <property type="project" value="UniProtKB-ARBA"/>
</dbReference>
<proteinExistence type="inferred from homology"/>
<dbReference type="GO" id="GO:0005764">
    <property type="term" value="C:lysosome"/>
    <property type="evidence" value="ECO:0007669"/>
    <property type="project" value="UniProtKB-SubCell"/>
</dbReference>
<dbReference type="EC" id="3.1.2.2" evidence="7"/>
<dbReference type="PANTHER" id="PTHR11247:SF27">
    <property type="entry name" value="LYSOSOMAL THIOESTERASE PPT2"/>
    <property type="match status" value="1"/>
</dbReference>
<dbReference type="FunFam" id="3.40.50.1820:FF:000037">
    <property type="entry name" value="Lysosomal thioesterase PPT2 homolog"/>
    <property type="match status" value="1"/>
</dbReference>
<keyword evidence="3" id="KW-0732">Signal</keyword>
<dbReference type="GO" id="GO:0016790">
    <property type="term" value="F:thiolester hydrolase activity"/>
    <property type="evidence" value="ECO:0007669"/>
    <property type="project" value="TreeGrafter"/>
</dbReference>
<evidence type="ECO:0000256" key="3">
    <source>
        <dbReference type="ARBA" id="ARBA00022729"/>
    </source>
</evidence>
<keyword evidence="5" id="KW-0325">Glycoprotein</keyword>
<evidence type="ECO:0000313" key="10">
    <source>
        <dbReference type="EMBL" id="CAD7225467.1"/>
    </source>
</evidence>
<dbReference type="Pfam" id="PF02089">
    <property type="entry name" value="Palm_thioest"/>
    <property type="match status" value="1"/>
</dbReference>
<reference evidence="10" key="1">
    <citation type="submission" date="2020-11" db="EMBL/GenBank/DDBJ databases">
        <authorList>
            <person name="Tran Van P."/>
        </authorList>
    </citation>
    <scope>NUCLEOTIDE SEQUENCE</scope>
</reference>
<evidence type="ECO:0000256" key="8">
    <source>
        <dbReference type="ARBA" id="ARBA00093223"/>
    </source>
</evidence>
<accession>A0A7R8ZIA8</accession>
<evidence type="ECO:0000256" key="7">
    <source>
        <dbReference type="ARBA" id="ARBA00038848"/>
    </source>
</evidence>
<dbReference type="SUPFAM" id="SSF53474">
    <property type="entry name" value="alpha/beta-Hydrolases"/>
    <property type="match status" value="1"/>
</dbReference>
<evidence type="ECO:0000256" key="4">
    <source>
        <dbReference type="ARBA" id="ARBA00022801"/>
    </source>
</evidence>
<comment type="catalytic activity">
    <reaction evidence="8">
        <text>S-hexadecanoyl-N-acetylcysteamine + H2O = N-acetylcysteamine + hexadecanoate + H(+)</text>
        <dbReference type="Rhea" id="RHEA:84099"/>
        <dbReference type="ChEBI" id="CHEBI:7896"/>
        <dbReference type="ChEBI" id="CHEBI:15377"/>
        <dbReference type="ChEBI" id="CHEBI:15378"/>
        <dbReference type="ChEBI" id="CHEBI:74410"/>
        <dbReference type="ChEBI" id="CHEBI:233601"/>
    </reaction>
</comment>
<dbReference type="Gene3D" id="3.40.50.1820">
    <property type="entry name" value="alpha/beta hydrolase"/>
    <property type="match status" value="1"/>
</dbReference>
<evidence type="ECO:0000256" key="1">
    <source>
        <dbReference type="ARBA" id="ARBA00004371"/>
    </source>
</evidence>
<dbReference type="AlphaFoldDB" id="A0A7R8ZIA8"/>
<dbReference type="PANTHER" id="PTHR11247">
    <property type="entry name" value="PALMITOYL-PROTEIN THIOESTERASE/DOLICHYLDIPHOSPHATASE 1"/>
    <property type="match status" value="1"/>
</dbReference>
<evidence type="ECO:0000256" key="6">
    <source>
        <dbReference type="ARBA" id="ARBA00023228"/>
    </source>
</evidence>
<gene>
    <name evidence="10" type="ORF">CTOB1V02_LOCUS3407</name>
</gene>
<dbReference type="EMBL" id="OB660580">
    <property type="protein sequence ID" value="CAD7225467.1"/>
    <property type="molecule type" value="Genomic_DNA"/>
</dbReference>
<dbReference type="OrthoDB" id="155976at2759"/>
<keyword evidence="4" id="KW-0378">Hydrolase</keyword>
<comment type="similarity">
    <text evidence="2">Belongs to the palmitoyl-protein thioesterase family.</text>
</comment>